<dbReference type="Proteomes" id="UP000440367">
    <property type="component" value="Unassembled WGS sequence"/>
</dbReference>
<dbReference type="EMBL" id="QXGF01004899">
    <property type="protein sequence ID" value="KAE8919187.1"/>
    <property type="molecule type" value="Genomic_DNA"/>
</dbReference>
<evidence type="ECO:0000313" key="5">
    <source>
        <dbReference type="EMBL" id="KAE9164060.1"/>
    </source>
</evidence>
<evidence type="ECO:0000313" key="6">
    <source>
        <dbReference type="EMBL" id="KAE9168815.1"/>
    </source>
</evidence>
<name>A0A6A3PWY8_9STRA</name>
<evidence type="ECO:0000313" key="10">
    <source>
        <dbReference type="Proteomes" id="UP000440367"/>
    </source>
</evidence>
<evidence type="ECO:0000313" key="9">
    <source>
        <dbReference type="Proteomes" id="UP000433483"/>
    </source>
</evidence>
<comment type="caution">
    <text evidence="3">The sequence shown here is derived from an EMBL/GenBank/DDBJ whole genome shotgun (WGS) entry which is preliminary data.</text>
</comment>
<organism evidence="3 12">
    <name type="scientific">Phytophthora fragariae</name>
    <dbReference type="NCBI Taxonomy" id="53985"/>
    <lineage>
        <taxon>Eukaryota</taxon>
        <taxon>Sar</taxon>
        <taxon>Stramenopiles</taxon>
        <taxon>Oomycota</taxon>
        <taxon>Peronosporomycetes</taxon>
        <taxon>Peronosporales</taxon>
        <taxon>Peronosporaceae</taxon>
        <taxon>Phytophthora</taxon>
    </lineage>
</organism>
<dbReference type="EMBL" id="QXFX01005233">
    <property type="protein sequence ID" value="KAE9061359.1"/>
    <property type="molecule type" value="Genomic_DNA"/>
</dbReference>
<dbReference type="EMBL" id="QXGA01005316">
    <property type="protein sequence ID" value="KAE9067759.1"/>
    <property type="molecule type" value="Genomic_DNA"/>
</dbReference>
<accession>A0A6A3PWY8</accession>
<evidence type="ECO:0000313" key="14">
    <source>
        <dbReference type="Proteomes" id="UP000488956"/>
    </source>
</evidence>
<evidence type="ECO:0000313" key="12">
    <source>
        <dbReference type="Proteomes" id="UP000441208"/>
    </source>
</evidence>
<dbReference type="Proteomes" id="UP000433483">
    <property type="component" value="Unassembled WGS sequence"/>
</dbReference>
<dbReference type="Proteomes" id="UP000429523">
    <property type="component" value="Unassembled WGS sequence"/>
</dbReference>
<evidence type="ECO:0000313" key="2">
    <source>
        <dbReference type="EMBL" id="KAE9061359.1"/>
    </source>
</evidence>
<evidence type="ECO:0000313" key="11">
    <source>
        <dbReference type="Proteomes" id="UP000440732"/>
    </source>
</evidence>
<evidence type="ECO:0000313" key="8">
    <source>
        <dbReference type="Proteomes" id="UP000429523"/>
    </source>
</evidence>
<dbReference type="Proteomes" id="UP000441208">
    <property type="component" value="Unassembled WGS sequence"/>
</dbReference>
<gene>
    <name evidence="6" type="ORF">PF002_g30516</name>
    <name evidence="5" type="ORF">PF005_g30184</name>
    <name evidence="4" type="ORF">PF006_g29930</name>
    <name evidence="3" type="ORF">PF007_g29949</name>
    <name evidence="7" type="ORF">PF008_g29819</name>
    <name evidence="1" type="ORF">PF009_g30502</name>
    <name evidence="2" type="ORF">PF010_g29846</name>
</gene>
<dbReference type="EMBL" id="QXGD01004790">
    <property type="protein sequence ID" value="KAE9168815.1"/>
    <property type="molecule type" value="Genomic_DNA"/>
</dbReference>
<reference evidence="8 9" key="1">
    <citation type="submission" date="2018-08" db="EMBL/GenBank/DDBJ databases">
        <title>Genomic investigation of the strawberry pathogen Phytophthora fragariae indicates pathogenicity is determined by transcriptional variation in three key races.</title>
        <authorList>
            <person name="Adams T.M."/>
            <person name="Armitage A.D."/>
            <person name="Sobczyk M.K."/>
            <person name="Bates H.J."/>
            <person name="Dunwell J.M."/>
            <person name="Nellist C.F."/>
            <person name="Harrison R.J."/>
        </authorList>
    </citation>
    <scope>NUCLEOTIDE SEQUENCE [LARGE SCALE GENOMIC DNA]</scope>
    <source>
        <strain evidence="6 10">BC-1</strain>
        <strain evidence="5 9">NOV-27</strain>
        <strain evidence="4 11">NOV-5</strain>
        <strain evidence="3 12">NOV-71</strain>
        <strain evidence="7 13">NOV-77</strain>
        <strain evidence="1 8">NOV-9</strain>
        <strain evidence="2 14">ONT-3</strain>
    </source>
</reference>
<evidence type="ECO:0000313" key="3">
    <source>
        <dbReference type="EMBL" id="KAE9062330.1"/>
    </source>
</evidence>
<dbReference type="Proteomes" id="UP000486351">
    <property type="component" value="Unassembled WGS sequence"/>
</dbReference>
<dbReference type="EMBL" id="QXFY01005166">
    <property type="protein sequence ID" value="KAE9273506.1"/>
    <property type="molecule type" value="Genomic_DNA"/>
</dbReference>
<sequence length="39" mass="4074">MATRLQQTPGATSDEQQRWMVAAEAGDVATLRSLLAGAA</sequence>
<protein>
    <submittedName>
        <fullName evidence="3">Uncharacterized protein</fullName>
    </submittedName>
</protein>
<evidence type="ECO:0000313" key="4">
    <source>
        <dbReference type="EMBL" id="KAE9067759.1"/>
    </source>
</evidence>
<dbReference type="EMBL" id="QXGB01005091">
    <property type="protein sequence ID" value="KAE9164060.1"/>
    <property type="molecule type" value="Genomic_DNA"/>
</dbReference>
<dbReference type="Proteomes" id="UP000488956">
    <property type="component" value="Unassembled WGS sequence"/>
</dbReference>
<dbReference type="EMBL" id="QXFZ01004984">
    <property type="protein sequence ID" value="KAE9062330.1"/>
    <property type="molecule type" value="Genomic_DNA"/>
</dbReference>
<evidence type="ECO:0000313" key="7">
    <source>
        <dbReference type="EMBL" id="KAE9273506.1"/>
    </source>
</evidence>
<keyword evidence="9" id="KW-1185">Reference proteome</keyword>
<evidence type="ECO:0000313" key="1">
    <source>
        <dbReference type="EMBL" id="KAE8919187.1"/>
    </source>
</evidence>
<evidence type="ECO:0000313" key="13">
    <source>
        <dbReference type="Proteomes" id="UP000486351"/>
    </source>
</evidence>
<dbReference type="Proteomes" id="UP000440732">
    <property type="component" value="Unassembled WGS sequence"/>
</dbReference>
<dbReference type="AlphaFoldDB" id="A0A6A3PWY8"/>
<proteinExistence type="predicted"/>